<evidence type="ECO:0000313" key="1">
    <source>
        <dbReference type="EMBL" id="ABP01055.1"/>
    </source>
</evidence>
<dbReference type="eggNOG" id="ENOG502R35M">
    <property type="taxonomic scope" value="Eukaryota"/>
</dbReference>
<dbReference type="GO" id="GO:0005743">
    <property type="term" value="C:mitochondrial inner membrane"/>
    <property type="evidence" value="ECO:0007669"/>
    <property type="project" value="InterPro"/>
</dbReference>
<dbReference type="OMA" id="AMCAIMW"/>
<reference evidence="1 2" key="1">
    <citation type="journal article" date="2007" name="Proc. Natl. Acad. Sci. U.S.A.">
        <title>The tiny eukaryote Ostreococcus provides genomic insights into the paradox of plankton speciation.</title>
        <authorList>
            <person name="Palenik B."/>
            <person name="Grimwood J."/>
            <person name="Aerts A."/>
            <person name="Rouze P."/>
            <person name="Salamov A."/>
            <person name="Putnam N."/>
            <person name="Dupont C."/>
            <person name="Jorgensen R."/>
            <person name="Derelle E."/>
            <person name="Rombauts S."/>
            <person name="Zhou K."/>
            <person name="Otillar R."/>
            <person name="Merchant S.S."/>
            <person name="Podell S."/>
            <person name="Gaasterland T."/>
            <person name="Napoli C."/>
            <person name="Gendler K."/>
            <person name="Manuell A."/>
            <person name="Tai V."/>
            <person name="Vallon O."/>
            <person name="Piganeau G."/>
            <person name="Jancek S."/>
            <person name="Heijde M."/>
            <person name="Jabbari K."/>
            <person name="Bowler C."/>
            <person name="Lohr M."/>
            <person name="Robbens S."/>
            <person name="Werner G."/>
            <person name="Dubchak I."/>
            <person name="Pazour G.J."/>
            <person name="Ren Q."/>
            <person name="Paulsen I."/>
            <person name="Delwiche C."/>
            <person name="Schmutz J."/>
            <person name="Rokhsar D."/>
            <person name="Van de Peer Y."/>
            <person name="Moreau H."/>
            <person name="Grigoriev I.V."/>
        </authorList>
    </citation>
    <scope>NUCLEOTIDE SEQUENCE [LARGE SCALE GENOMIC DNA]</scope>
    <source>
        <strain evidence="1 2">CCE9901</strain>
    </source>
</reference>
<evidence type="ECO:0000313" key="2">
    <source>
        <dbReference type="Proteomes" id="UP000001568"/>
    </source>
</evidence>
<dbReference type="GeneID" id="5006641"/>
<dbReference type="HOGENOM" id="CLU_2390063_0_0_1"/>
<dbReference type="PANTHER" id="PTHR36987:SF1">
    <property type="entry name" value="NADH DEHYDROGENASE [UBIQUINONE] 1 BETA SUBCOMPLEX SUBUNIT 2"/>
    <property type="match status" value="1"/>
</dbReference>
<dbReference type="AlphaFoldDB" id="A4SBA1"/>
<dbReference type="PANTHER" id="PTHR36987">
    <property type="entry name" value="NADH DEHYDROGENASE [UBIQUINONE] 1 BETA SUBCOMPLEX SUBUNIT 2-LIKE"/>
    <property type="match status" value="1"/>
</dbReference>
<dbReference type="KEGG" id="olu:OSTLU_29536"/>
<sequence length="94" mass="10220">MSAARGALLRLGARLRLAQPMRPASGASRGFASGGGGVTHEGVTLHDASFAHKALGTGFGAVMWFWVFYRFYHDGDTLIYGHAPHFEHDDDDHH</sequence>
<dbReference type="Gramene" id="ABP01055">
    <property type="protein sequence ID" value="ABP01055"/>
    <property type="gene ID" value="OSTLU_29536"/>
</dbReference>
<name>A4SBA1_OSTLU</name>
<accession>A4SBA1</accession>
<dbReference type="GO" id="GO:0045271">
    <property type="term" value="C:respiratory chain complex I"/>
    <property type="evidence" value="ECO:0007669"/>
    <property type="project" value="InterPro"/>
</dbReference>
<dbReference type="OrthoDB" id="531564at2759"/>
<protein>
    <submittedName>
        <fullName evidence="1">Uncharacterized protein</fullName>
    </submittedName>
</protein>
<dbReference type="InterPro" id="IPR044980">
    <property type="entry name" value="NDUFB2_plant/fungi"/>
</dbReference>
<proteinExistence type="predicted"/>
<dbReference type="RefSeq" id="XP_001422738.1">
    <property type="nucleotide sequence ID" value="XM_001422701.1"/>
</dbReference>
<dbReference type="EMBL" id="CP000600">
    <property type="protein sequence ID" value="ABP01055.1"/>
    <property type="molecule type" value="Genomic_DNA"/>
</dbReference>
<dbReference type="Proteomes" id="UP000001568">
    <property type="component" value="Chromosome 20"/>
</dbReference>
<gene>
    <name evidence="1" type="ORF">OSTLU_29536</name>
</gene>
<organism evidence="1 2">
    <name type="scientific">Ostreococcus lucimarinus (strain CCE9901)</name>
    <dbReference type="NCBI Taxonomy" id="436017"/>
    <lineage>
        <taxon>Eukaryota</taxon>
        <taxon>Viridiplantae</taxon>
        <taxon>Chlorophyta</taxon>
        <taxon>Mamiellophyceae</taxon>
        <taxon>Mamiellales</taxon>
        <taxon>Bathycoccaceae</taxon>
        <taxon>Ostreococcus</taxon>
    </lineage>
</organism>
<keyword evidence="2" id="KW-1185">Reference proteome</keyword>